<evidence type="ECO:0000259" key="2">
    <source>
        <dbReference type="Pfam" id="PF13566"/>
    </source>
</evidence>
<dbReference type="KEGG" id="kuy:FY550_05435"/>
<dbReference type="RefSeq" id="WP_139148618.1">
    <property type="nucleotide sequence ID" value="NZ_CP043420.1"/>
</dbReference>
<protein>
    <submittedName>
        <fullName evidence="3">DUF4130 domain-containing protein</fullName>
    </submittedName>
</protein>
<dbReference type="AlphaFoldDB" id="A0A5C0ZXA5"/>
<keyword evidence="4" id="KW-1185">Reference proteome</keyword>
<dbReference type="Pfam" id="PF13566">
    <property type="entry name" value="DUF4130"/>
    <property type="match status" value="1"/>
</dbReference>
<dbReference type="EMBL" id="CP043420">
    <property type="protein sequence ID" value="QEL10628.1"/>
    <property type="molecule type" value="Genomic_DNA"/>
</dbReference>
<dbReference type="InterPro" id="IPR025404">
    <property type="entry name" value="DUF4130"/>
</dbReference>
<feature type="region of interest" description="Disordered" evidence="1">
    <location>
        <begin position="275"/>
        <end position="296"/>
    </location>
</feature>
<feature type="domain" description="DUF4130" evidence="2">
    <location>
        <begin position="88"/>
        <end position="253"/>
    </location>
</feature>
<proteinExistence type="predicted"/>
<evidence type="ECO:0000256" key="1">
    <source>
        <dbReference type="SAM" id="MobiDB-lite"/>
    </source>
</evidence>
<dbReference type="InterPro" id="IPR023875">
    <property type="entry name" value="DNA_repair_put"/>
</dbReference>
<reference evidence="3 4" key="1">
    <citation type="submission" date="2019-08" db="EMBL/GenBank/DDBJ databases">
        <title>Complete genome sequence of Kushneria sp. YCWA18, a halophilic phosphate-solubilizing bacterium isolated from Daqiao saltern in China.</title>
        <authorList>
            <person name="Du G.-X."/>
            <person name="Qu L.-Y."/>
        </authorList>
    </citation>
    <scope>NUCLEOTIDE SEQUENCE [LARGE SCALE GENOMIC DNA]</scope>
    <source>
        <strain evidence="3 4">YCWA18</strain>
    </source>
</reference>
<dbReference type="OrthoDB" id="5290748at2"/>
<accession>A0A5C0ZXA5</accession>
<gene>
    <name evidence="3" type="ORF">FY550_05435</name>
</gene>
<evidence type="ECO:0000313" key="3">
    <source>
        <dbReference type="EMBL" id="QEL10628.1"/>
    </source>
</evidence>
<dbReference type="Proteomes" id="UP000322553">
    <property type="component" value="Chromosome"/>
</dbReference>
<sequence>MTLITVTLESDTFRAWRAHARHLLAADIAPEHVLWQDSDSSGDLFADASCQPCPEVVTRRLTLSRRAIDWLETASRFLPHSLHEPTQSRWSLLYRIVWRLARGDGAALLAGDRDGSVLHQRIKAVEHEAHHLHAFLRFHRRAIDESGEPEFVAWFEPAHDVLQEAGEHFLARMGQRRWLIATPLGAVRGDGERFDIERPCPAQARQWARAIPEDDEGTRLWRLYYASIFNPARVNPRVTRRQMPQRFWRYLDEGDLIRPLTLRACHGDQQVAQDQAVGRQKGHTIHYRPASAHDAE</sequence>
<organism evidence="3 4">
    <name type="scientific">Kushneria phosphatilytica</name>
    <dbReference type="NCBI Taxonomy" id="657387"/>
    <lineage>
        <taxon>Bacteria</taxon>
        <taxon>Pseudomonadati</taxon>
        <taxon>Pseudomonadota</taxon>
        <taxon>Gammaproteobacteria</taxon>
        <taxon>Oceanospirillales</taxon>
        <taxon>Halomonadaceae</taxon>
        <taxon>Kushneria</taxon>
    </lineage>
</organism>
<dbReference type="NCBIfam" id="TIGR03915">
    <property type="entry name" value="SAM_7_link_chp"/>
    <property type="match status" value="1"/>
</dbReference>
<evidence type="ECO:0000313" key="4">
    <source>
        <dbReference type="Proteomes" id="UP000322553"/>
    </source>
</evidence>
<name>A0A5C0ZXA5_9GAMM</name>